<dbReference type="AlphaFoldDB" id="A0A1W0WUZ0"/>
<protein>
    <submittedName>
        <fullName evidence="5">Uncharacterized protein</fullName>
    </submittedName>
</protein>
<accession>A0A1W0WUZ0</accession>
<keyword evidence="6" id="KW-1185">Reference proteome</keyword>
<keyword evidence="3 4" id="KW-1133">Transmembrane helix</keyword>
<comment type="subcellular location">
    <subcellularLocation>
        <location evidence="1">Membrane</location>
        <topology evidence="1">Single-pass membrane protein</topology>
    </subcellularLocation>
</comment>
<organism evidence="5 6">
    <name type="scientific">Hypsibius exemplaris</name>
    <name type="common">Freshwater tardigrade</name>
    <dbReference type="NCBI Taxonomy" id="2072580"/>
    <lineage>
        <taxon>Eukaryota</taxon>
        <taxon>Metazoa</taxon>
        <taxon>Ecdysozoa</taxon>
        <taxon>Tardigrada</taxon>
        <taxon>Eutardigrada</taxon>
        <taxon>Parachela</taxon>
        <taxon>Hypsibioidea</taxon>
        <taxon>Hypsibiidae</taxon>
        <taxon>Hypsibius</taxon>
    </lineage>
</organism>
<dbReference type="GO" id="GO:0016020">
    <property type="term" value="C:membrane"/>
    <property type="evidence" value="ECO:0007669"/>
    <property type="project" value="UniProtKB-SubCell"/>
</dbReference>
<evidence type="ECO:0000313" key="5">
    <source>
        <dbReference type="EMBL" id="OQV19021.1"/>
    </source>
</evidence>
<dbReference type="EMBL" id="MTYJ01000043">
    <property type="protein sequence ID" value="OQV19021.1"/>
    <property type="molecule type" value="Genomic_DNA"/>
</dbReference>
<sequence>MLEPRERPPVTNPKGFLDVAIRARKYQIGCLSFVLVIGIIQVFFGLLTIPPVTRRQFTDLTWSQISDFVVQQVPRAFFRQKFPTHKPTGPKKWNLTACAIVHNEAAYLIEWMEFHRLQGVQHFVFTPEFDPADYAQNKEWSMVDCNVRYGKLSQWLLLVDAGHFVYSNEYATITDFLQDQTEQRQANAEKYGEEVFTAVAIETVRFGTSGVQEKFQTWLTPNAYTGGAEMNYEPYLNSTNLFPLVIESNPNRAPHHDLDEDFEELPLCSKTKDNEDLQLCSDASVVWLIKAGRCPPANITECLKPTFGEIRPDLKVLRADNHNWRAVNHVKNAKYWDNRHDMAFEALDASWFSTMPDEGKLRFVDPVREAIAKVQPRIFLDVGRECRADAMLNGQQVRCPESHPYPFGNMGLKWLRQCCKTDTDEEGQPLELESLTCFNNSVVDCPDPHGITKWIHRSCCINDHARKKRKKK</sequence>
<evidence type="ECO:0000256" key="2">
    <source>
        <dbReference type="ARBA" id="ARBA00022692"/>
    </source>
</evidence>
<dbReference type="PANTHER" id="PTHR21461:SF69">
    <property type="entry name" value="GLYCOSYLTRANSFERASE FAMILY 92 PROTEIN"/>
    <property type="match status" value="1"/>
</dbReference>
<gene>
    <name evidence="5" type="ORF">BV898_06878</name>
</gene>
<dbReference type="OrthoDB" id="2526284at2759"/>
<name>A0A1W0WUZ0_HYPEX</name>
<comment type="caution">
    <text evidence="5">The sequence shown here is derived from an EMBL/GenBank/DDBJ whole genome shotgun (WGS) entry which is preliminary data.</text>
</comment>
<keyword evidence="4" id="KW-0472">Membrane</keyword>
<evidence type="ECO:0000313" key="6">
    <source>
        <dbReference type="Proteomes" id="UP000192578"/>
    </source>
</evidence>
<reference evidence="6" key="1">
    <citation type="submission" date="2017-01" db="EMBL/GenBank/DDBJ databases">
        <title>Comparative genomics of anhydrobiosis in the tardigrade Hypsibius dujardini.</title>
        <authorList>
            <person name="Yoshida Y."/>
            <person name="Koutsovoulos G."/>
            <person name="Laetsch D."/>
            <person name="Stevens L."/>
            <person name="Kumar S."/>
            <person name="Horikawa D."/>
            <person name="Ishino K."/>
            <person name="Komine S."/>
            <person name="Tomita M."/>
            <person name="Blaxter M."/>
            <person name="Arakawa K."/>
        </authorList>
    </citation>
    <scope>NUCLEOTIDE SEQUENCE [LARGE SCALE GENOMIC DNA]</scope>
    <source>
        <strain evidence="6">Z151</strain>
    </source>
</reference>
<dbReference type="PANTHER" id="PTHR21461">
    <property type="entry name" value="GLYCOSYLTRANSFERASE FAMILY 92 PROTEIN"/>
    <property type="match status" value="1"/>
</dbReference>
<evidence type="ECO:0000256" key="1">
    <source>
        <dbReference type="ARBA" id="ARBA00004167"/>
    </source>
</evidence>
<evidence type="ECO:0000256" key="3">
    <source>
        <dbReference type="ARBA" id="ARBA00022989"/>
    </source>
</evidence>
<dbReference type="Proteomes" id="UP000192578">
    <property type="component" value="Unassembled WGS sequence"/>
</dbReference>
<dbReference type="GO" id="GO:0016757">
    <property type="term" value="F:glycosyltransferase activity"/>
    <property type="evidence" value="ECO:0007669"/>
    <property type="project" value="TreeGrafter"/>
</dbReference>
<keyword evidence="2 4" id="KW-0812">Transmembrane</keyword>
<feature type="transmembrane region" description="Helical" evidence="4">
    <location>
        <begin position="28"/>
        <end position="49"/>
    </location>
</feature>
<proteinExistence type="predicted"/>
<dbReference type="GO" id="GO:0005737">
    <property type="term" value="C:cytoplasm"/>
    <property type="evidence" value="ECO:0007669"/>
    <property type="project" value="TreeGrafter"/>
</dbReference>
<evidence type="ECO:0000256" key="4">
    <source>
        <dbReference type="SAM" id="Phobius"/>
    </source>
</evidence>